<feature type="transmembrane region" description="Helical" evidence="1">
    <location>
        <begin position="443"/>
        <end position="462"/>
    </location>
</feature>
<feature type="transmembrane region" description="Helical" evidence="1">
    <location>
        <begin position="323"/>
        <end position="341"/>
    </location>
</feature>
<keyword evidence="3" id="KW-1185">Reference proteome</keyword>
<evidence type="ECO:0008006" key="4">
    <source>
        <dbReference type="Google" id="ProtNLM"/>
    </source>
</evidence>
<feature type="transmembrane region" description="Helical" evidence="1">
    <location>
        <begin position="175"/>
        <end position="196"/>
    </location>
</feature>
<organism evidence="2 3">
    <name type="scientific">Roseovarius lutimaris</name>
    <dbReference type="NCBI Taxonomy" id="1005928"/>
    <lineage>
        <taxon>Bacteria</taxon>
        <taxon>Pseudomonadati</taxon>
        <taxon>Pseudomonadota</taxon>
        <taxon>Alphaproteobacteria</taxon>
        <taxon>Rhodobacterales</taxon>
        <taxon>Roseobacteraceae</taxon>
        <taxon>Roseovarius</taxon>
    </lineage>
</organism>
<sequence length="463" mass="49350">MMGSLANRTIGLLLCAITALVICKEWGVAEWTQPAKPFLVLVVVAIFLFHVRWSRKAFVAVAMLISISLVATNTDWRGIISRGLETAAFIGAFFTALSTLRTVAQTSPAIQRAGTFLAGQPPGRRYAALTVGGQAFALLLNYGSLQLLGSLATANANSEPNLEIRRHRIRRMLLAIQRAFVSALPWSPLSFAVAITVSVIPDTSWSKALVPGLMTSFLLAGIGWSLDTIFKPRLTVKPVRSAPVGTWATMLPLAVLLAVLIVGVVTLSALTQVRVVGIVAVLVPCIAVVWMLLQHWNENPVSTTCARTKTYVLQELPSYRGELTLLMMAGFIGTAGSQLFAPMMQATGFDPSYLPSWIILVSLVWIIPLAGQIGMNPILAVTLIAPLIPTAADLGVQPVAIVVAITSGWALSGASSPFTATTLLIGSFGGISATHVGLVWNGAYTLICGVVLSIWVVTFAYLF</sequence>
<accession>A0A1I5DMA0</accession>
<gene>
    <name evidence="2" type="ORF">SAMN04487859_1132</name>
</gene>
<evidence type="ECO:0000256" key="1">
    <source>
        <dbReference type="SAM" id="Phobius"/>
    </source>
</evidence>
<dbReference type="AlphaFoldDB" id="A0A1I5DMA0"/>
<dbReference type="STRING" id="1005928.SAMN04487859_1132"/>
<dbReference type="Proteomes" id="UP000198599">
    <property type="component" value="Unassembled WGS sequence"/>
</dbReference>
<feature type="transmembrane region" description="Helical" evidence="1">
    <location>
        <begin position="409"/>
        <end position="431"/>
    </location>
</feature>
<dbReference type="RefSeq" id="WP_092839101.1">
    <property type="nucleotide sequence ID" value="NZ_FOVP01000013.1"/>
</dbReference>
<protein>
    <recommendedName>
        <fullName evidence="4">H+/citrate symporter</fullName>
    </recommendedName>
</protein>
<feature type="transmembrane region" description="Helical" evidence="1">
    <location>
        <begin position="57"/>
        <end position="74"/>
    </location>
</feature>
<keyword evidence="1" id="KW-1133">Transmembrane helix</keyword>
<feature type="transmembrane region" description="Helical" evidence="1">
    <location>
        <begin position="208"/>
        <end position="226"/>
    </location>
</feature>
<keyword evidence="1" id="KW-0812">Transmembrane</keyword>
<name>A0A1I5DMA0_9RHOB</name>
<evidence type="ECO:0000313" key="2">
    <source>
        <dbReference type="EMBL" id="SFO00343.1"/>
    </source>
</evidence>
<proteinExistence type="predicted"/>
<feature type="transmembrane region" description="Helical" evidence="1">
    <location>
        <begin position="275"/>
        <end position="293"/>
    </location>
</feature>
<keyword evidence="1" id="KW-0472">Membrane</keyword>
<dbReference type="EMBL" id="FOVP01000013">
    <property type="protein sequence ID" value="SFO00343.1"/>
    <property type="molecule type" value="Genomic_DNA"/>
</dbReference>
<dbReference type="OrthoDB" id="7832851at2"/>
<feature type="transmembrane region" description="Helical" evidence="1">
    <location>
        <begin position="33"/>
        <end position="50"/>
    </location>
</feature>
<evidence type="ECO:0000313" key="3">
    <source>
        <dbReference type="Proteomes" id="UP000198599"/>
    </source>
</evidence>
<reference evidence="3" key="1">
    <citation type="submission" date="2016-10" db="EMBL/GenBank/DDBJ databases">
        <authorList>
            <person name="Varghese N."/>
            <person name="Submissions S."/>
        </authorList>
    </citation>
    <scope>NUCLEOTIDE SEQUENCE [LARGE SCALE GENOMIC DNA]</scope>
    <source>
        <strain evidence="3">DSM 28463</strain>
    </source>
</reference>
<feature type="transmembrane region" description="Helical" evidence="1">
    <location>
        <begin position="353"/>
        <end position="371"/>
    </location>
</feature>
<feature type="transmembrane region" description="Helical" evidence="1">
    <location>
        <begin position="247"/>
        <end position="269"/>
    </location>
</feature>